<evidence type="ECO:0000313" key="1">
    <source>
        <dbReference type="EMBL" id="CAL5228201.1"/>
    </source>
</evidence>
<dbReference type="Proteomes" id="UP001497392">
    <property type="component" value="Unassembled WGS sequence"/>
</dbReference>
<sequence length="87" mass="10153">MWHDYVIEEYRRHAGVTEPAEVQHLLQLVQDYTNLVHDVHHERELLLSYNIGVDRDARQRRMVQSTAARVGLRLPTTDDGQAFNLGM</sequence>
<evidence type="ECO:0000313" key="2">
    <source>
        <dbReference type="Proteomes" id="UP001497392"/>
    </source>
</evidence>
<comment type="caution">
    <text evidence="1">The sequence shown here is derived from an EMBL/GenBank/DDBJ whole genome shotgun (WGS) entry which is preliminary data.</text>
</comment>
<proteinExistence type="predicted"/>
<keyword evidence="2" id="KW-1185">Reference proteome</keyword>
<organism evidence="1 2">
    <name type="scientific">Coccomyxa viridis</name>
    <dbReference type="NCBI Taxonomy" id="1274662"/>
    <lineage>
        <taxon>Eukaryota</taxon>
        <taxon>Viridiplantae</taxon>
        <taxon>Chlorophyta</taxon>
        <taxon>core chlorophytes</taxon>
        <taxon>Trebouxiophyceae</taxon>
        <taxon>Trebouxiophyceae incertae sedis</taxon>
        <taxon>Coccomyxaceae</taxon>
        <taxon>Coccomyxa</taxon>
    </lineage>
</organism>
<reference evidence="1 2" key="1">
    <citation type="submission" date="2024-06" db="EMBL/GenBank/DDBJ databases">
        <authorList>
            <person name="Kraege A."/>
            <person name="Thomma B."/>
        </authorList>
    </citation>
    <scope>NUCLEOTIDE SEQUENCE [LARGE SCALE GENOMIC DNA]</scope>
</reference>
<dbReference type="EMBL" id="CAXHTA020000018">
    <property type="protein sequence ID" value="CAL5228201.1"/>
    <property type="molecule type" value="Genomic_DNA"/>
</dbReference>
<name>A0ABP1G7J1_9CHLO</name>
<accession>A0ABP1G7J1</accession>
<dbReference type="Pfam" id="PF13233">
    <property type="entry name" value="Complex1_LYR_2"/>
    <property type="match status" value="1"/>
</dbReference>
<protein>
    <submittedName>
        <fullName evidence="1">G11288 protein</fullName>
    </submittedName>
</protein>
<dbReference type="PANTHER" id="PTHR35763">
    <property type="entry name" value="COMPLEX 1 LYR-LIKE PROTEIN"/>
    <property type="match status" value="1"/>
</dbReference>
<dbReference type="PANTHER" id="PTHR35763:SF1">
    <property type="entry name" value="OS11G0133900 PROTEIN"/>
    <property type="match status" value="1"/>
</dbReference>
<gene>
    <name evidence="1" type="primary">g11288</name>
    <name evidence="1" type="ORF">VP750_LOCUS10107</name>
</gene>